<reference evidence="2" key="1">
    <citation type="submission" date="2021-03" db="EMBL/GenBank/DDBJ databases">
        <title>Revisited historic fungal species revealed as producer of novel bioactive compounds through whole genome sequencing and comparative genomics.</title>
        <authorList>
            <person name="Vignolle G.A."/>
            <person name="Hochenegger N."/>
            <person name="Mach R.L."/>
            <person name="Mach-Aigner A.R."/>
            <person name="Javad Rahimi M."/>
            <person name="Salim K.A."/>
            <person name="Chan C.M."/>
            <person name="Lim L.B.L."/>
            <person name="Cai F."/>
            <person name="Druzhinina I.S."/>
            <person name="U'Ren J.M."/>
            <person name="Derntl C."/>
        </authorList>
    </citation>
    <scope>NUCLEOTIDE SEQUENCE</scope>
    <source>
        <strain evidence="2">TUCIM 5799</strain>
    </source>
</reference>
<protein>
    <recommendedName>
        <fullName evidence="4">TLC domain-containing protein</fullName>
    </recommendedName>
</protein>
<feature type="transmembrane region" description="Helical" evidence="1">
    <location>
        <begin position="62"/>
        <end position="84"/>
    </location>
</feature>
<dbReference type="Proteomes" id="UP000829685">
    <property type="component" value="Unassembled WGS sequence"/>
</dbReference>
<evidence type="ECO:0000313" key="2">
    <source>
        <dbReference type="EMBL" id="KAI1859425.1"/>
    </source>
</evidence>
<feature type="transmembrane region" description="Helical" evidence="1">
    <location>
        <begin position="26"/>
        <end position="47"/>
    </location>
</feature>
<feature type="transmembrane region" description="Helical" evidence="1">
    <location>
        <begin position="167"/>
        <end position="187"/>
    </location>
</feature>
<keyword evidence="1" id="KW-0812">Transmembrane</keyword>
<proteinExistence type="predicted"/>
<gene>
    <name evidence="2" type="ORF">JX265_010428</name>
</gene>
<keyword evidence="3" id="KW-1185">Reference proteome</keyword>
<accession>A0A9P9WEN6</accession>
<feature type="transmembrane region" description="Helical" evidence="1">
    <location>
        <begin position="104"/>
        <end position="122"/>
    </location>
</feature>
<evidence type="ECO:0008006" key="4">
    <source>
        <dbReference type="Google" id="ProtNLM"/>
    </source>
</evidence>
<keyword evidence="1" id="KW-0472">Membrane</keyword>
<dbReference type="EMBL" id="JAFIMR010000034">
    <property type="protein sequence ID" value="KAI1859425.1"/>
    <property type="molecule type" value="Genomic_DNA"/>
</dbReference>
<keyword evidence="1" id="KW-1133">Transmembrane helix</keyword>
<feature type="transmembrane region" description="Helical" evidence="1">
    <location>
        <begin position="129"/>
        <end position="147"/>
    </location>
</feature>
<evidence type="ECO:0000256" key="1">
    <source>
        <dbReference type="SAM" id="Phobius"/>
    </source>
</evidence>
<dbReference type="AlphaFoldDB" id="A0A9P9WEN6"/>
<name>A0A9P9WEN6_9PEZI</name>
<organism evidence="2 3">
    <name type="scientific">Neoarthrinium moseri</name>
    <dbReference type="NCBI Taxonomy" id="1658444"/>
    <lineage>
        <taxon>Eukaryota</taxon>
        <taxon>Fungi</taxon>
        <taxon>Dikarya</taxon>
        <taxon>Ascomycota</taxon>
        <taxon>Pezizomycotina</taxon>
        <taxon>Sordariomycetes</taxon>
        <taxon>Xylariomycetidae</taxon>
        <taxon>Amphisphaeriales</taxon>
        <taxon>Apiosporaceae</taxon>
        <taxon>Neoarthrinium</taxon>
    </lineage>
</organism>
<sequence>MESSHYAIFPTVEPILLDRDLVCMCILVQLISMYLMGSLAAIALPVLSPKVVALPERRQKQLAIAVPVIIMKTAVMVLIMDSLMATTAFGRTHVIFHTKPSMEYRFQVLFFIAISYMFEVLQRPCSAELVLHHLYLQALPLYWWFWLRHLSPAQTELVTRFFELMVLFGPGATDITSDFTFLFYYCAPRSRSGLQVISGMSWLAGIMRSLQWIVLSAYGILKYDIAQTYLSPLEMSVFVLSTALWIWTELDEILKIRGMVAKFGQSLEQKRL</sequence>
<evidence type="ECO:0000313" key="3">
    <source>
        <dbReference type="Proteomes" id="UP000829685"/>
    </source>
</evidence>
<feature type="transmembrane region" description="Helical" evidence="1">
    <location>
        <begin position="199"/>
        <end position="221"/>
    </location>
</feature>
<comment type="caution">
    <text evidence="2">The sequence shown here is derived from an EMBL/GenBank/DDBJ whole genome shotgun (WGS) entry which is preliminary data.</text>
</comment>
<feature type="transmembrane region" description="Helical" evidence="1">
    <location>
        <begin position="227"/>
        <end position="247"/>
    </location>
</feature>